<protein>
    <submittedName>
        <fullName evidence="1">Uncharacterized protein</fullName>
    </submittedName>
</protein>
<dbReference type="EMBL" id="VIEB01000707">
    <property type="protein sequence ID" value="TQD82813.1"/>
    <property type="molecule type" value="Genomic_DNA"/>
</dbReference>
<dbReference type="Proteomes" id="UP000315295">
    <property type="component" value="Unassembled WGS sequence"/>
</dbReference>
<accession>A0A540L8J3</accession>
<keyword evidence="2" id="KW-1185">Reference proteome</keyword>
<gene>
    <name evidence="1" type="ORF">C1H46_031643</name>
</gene>
<evidence type="ECO:0000313" key="2">
    <source>
        <dbReference type="Proteomes" id="UP000315295"/>
    </source>
</evidence>
<sequence length="62" mass="6910">MLKRLKEGEIVALISDSTMLGISDPDTKLVRVWIFWVGESGLERSLGLDFLGFGVLPTEEML</sequence>
<organism evidence="1 2">
    <name type="scientific">Malus baccata</name>
    <name type="common">Siberian crab apple</name>
    <name type="synonym">Pyrus baccata</name>
    <dbReference type="NCBI Taxonomy" id="106549"/>
    <lineage>
        <taxon>Eukaryota</taxon>
        <taxon>Viridiplantae</taxon>
        <taxon>Streptophyta</taxon>
        <taxon>Embryophyta</taxon>
        <taxon>Tracheophyta</taxon>
        <taxon>Spermatophyta</taxon>
        <taxon>Magnoliopsida</taxon>
        <taxon>eudicotyledons</taxon>
        <taxon>Gunneridae</taxon>
        <taxon>Pentapetalae</taxon>
        <taxon>rosids</taxon>
        <taxon>fabids</taxon>
        <taxon>Rosales</taxon>
        <taxon>Rosaceae</taxon>
        <taxon>Amygdaloideae</taxon>
        <taxon>Maleae</taxon>
        <taxon>Malus</taxon>
    </lineage>
</organism>
<reference evidence="1 2" key="1">
    <citation type="journal article" date="2019" name="G3 (Bethesda)">
        <title>Sequencing of a Wild Apple (Malus baccata) Genome Unravels the Differences Between Cultivated and Wild Apple Species Regarding Disease Resistance and Cold Tolerance.</title>
        <authorList>
            <person name="Chen X."/>
        </authorList>
    </citation>
    <scope>NUCLEOTIDE SEQUENCE [LARGE SCALE GENOMIC DNA]</scope>
    <source>
        <strain evidence="2">cv. Shandingzi</strain>
        <tissue evidence="1">Leaves</tissue>
    </source>
</reference>
<name>A0A540L8J3_MALBA</name>
<comment type="caution">
    <text evidence="1">The sequence shown here is derived from an EMBL/GenBank/DDBJ whole genome shotgun (WGS) entry which is preliminary data.</text>
</comment>
<evidence type="ECO:0000313" key="1">
    <source>
        <dbReference type="EMBL" id="TQD82813.1"/>
    </source>
</evidence>
<dbReference type="AlphaFoldDB" id="A0A540L8J3"/>
<proteinExistence type="predicted"/>